<keyword evidence="1" id="KW-1133">Transmembrane helix</keyword>
<feature type="transmembrane region" description="Helical" evidence="1">
    <location>
        <begin position="102"/>
        <end position="124"/>
    </location>
</feature>
<dbReference type="Proteomes" id="UP000295163">
    <property type="component" value="Unassembled WGS sequence"/>
</dbReference>
<keyword evidence="1" id="KW-0812">Transmembrane</keyword>
<dbReference type="EMBL" id="SMZT01000005">
    <property type="protein sequence ID" value="TDL41997.1"/>
    <property type="molecule type" value="Genomic_DNA"/>
</dbReference>
<dbReference type="InterPro" id="IPR013099">
    <property type="entry name" value="K_chnl_dom"/>
</dbReference>
<dbReference type="GeneID" id="64348284"/>
<name>A0A4R5YCY6_KOCRO</name>
<gene>
    <name evidence="3" type="ORF">E2R59_12720</name>
</gene>
<organism evidence="3 4">
    <name type="scientific">Kocuria rosea</name>
    <name type="common">Deinococcus erythromyxa</name>
    <name type="synonym">Micrococcus rubens</name>
    <dbReference type="NCBI Taxonomy" id="1275"/>
    <lineage>
        <taxon>Bacteria</taxon>
        <taxon>Bacillati</taxon>
        <taxon>Actinomycetota</taxon>
        <taxon>Actinomycetes</taxon>
        <taxon>Micrococcales</taxon>
        <taxon>Micrococcaceae</taxon>
        <taxon>Kocuria</taxon>
    </lineage>
</organism>
<accession>A0A4R5YCY6</accession>
<feature type="transmembrane region" description="Helical" evidence="1">
    <location>
        <begin position="136"/>
        <end position="154"/>
    </location>
</feature>
<dbReference type="GO" id="GO:0034220">
    <property type="term" value="P:monoatomic ion transmembrane transport"/>
    <property type="evidence" value="ECO:0007669"/>
    <property type="project" value="UniProtKB-KW"/>
</dbReference>
<dbReference type="Gene3D" id="1.10.287.70">
    <property type="match status" value="1"/>
</dbReference>
<dbReference type="Pfam" id="PF07885">
    <property type="entry name" value="Ion_trans_2"/>
    <property type="match status" value="1"/>
</dbReference>
<evidence type="ECO:0000313" key="4">
    <source>
        <dbReference type="Proteomes" id="UP000295163"/>
    </source>
</evidence>
<feature type="transmembrane region" description="Helical" evidence="1">
    <location>
        <begin position="61"/>
        <end position="81"/>
    </location>
</feature>
<keyword evidence="3" id="KW-0407">Ion channel</keyword>
<keyword evidence="3" id="KW-0813">Transport</keyword>
<reference evidence="3 4" key="1">
    <citation type="submission" date="2019-03" db="EMBL/GenBank/DDBJ databases">
        <title>Genome Sequencing and Assembly of Various Microbes Isolated from Partially Reclaimed Soil and Acid Mine Drainage (AMD) Site.</title>
        <authorList>
            <person name="Steinbock B."/>
            <person name="Bechtold R."/>
            <person name="Sevigny J.L."/>
            <person name="Thomas D."/>
            <person name="Cuthill L.R."/>
            <person name="Aveiro Johannsen E.J."/>
            <person name="Thomas K."/>
            <person name="Ghosh A."/>
        </authorList>
    </citation>
    <scope>NUCLEOTIDE SEQUENCE [LARGE SCALE GENOMIC DNA]</scope>
    <source>
        <strain evidence="3 4">S-A3</strain>
    </source>
</reference>
<protein>
    <submittedName>
        <fullName evidence="3">Two pore domain potassium channel family protein</fullName>
    </submittedName>
</protein>
<keyword evidence="1" id="KW-0472">Membrane</keyword>
<dbReference type="RefSeq" id="WP_133410853.1">
    <property type="nucleotide sequence ID" value="NZ_SMZT01000005.1"/>
</dbReference>
<comment type="caution">
    <text evidence="3">The sequence shown here is derived from an EMBL/GenBank/DDBJ whole genome shotgun (WGS) entry which is preliminary data.</text>
</comment>
<sequence>MDVLLTLLGATVIVLGLRDMYHSLLHPSGSGPIGGRVQAAVWWVSRRTGHRFGSAVGPGSMITVVLLWVLLQGLGWALVYLPHVPGGFAYSPGVDPAAYPDLLEALYLSFVTLATLGFGDVVATGPWLRLATPLEALSGFALLTAALTWFTQIYPPLSRRRALALELTSLAEVDYADGIAEEDPVTAARVLDGLAAEVAKARIDFTQHGETYYFQEEDPDLSLARQLAYALELRDRAAESSAPRVRTGARRLGLALEQLAHQLRENSGCTGETPADVFAAYAEDHGRDLRR</sequence>
<evidence type="ECO:0000256" key="1">
    <source>
        <dbReference type="SAM" id="Phobius"/>
    </source>
</evidence>
<keyword evidence="3" id="KW-0406">Ion transport</keyword>
<proteinExistence type="predicted"/>
<dbReference type="SUPFAM" id="SSF81324">
    <property type="entry name" value="Voltage-gated potassium channels"/>
    <property type="match status" value="1"/>
</dbReference>
<feature type="domain" description="Potassium channel" evidence="2">
    <location>
        <begin position="100"/>
        <end position="152"/>
    </location>
</feature>
<evidence type="ECO:0000313" key="3">
    <source>
        <dbReference type="EMBL" id="TDL41997.1"/>
    </source>
</evidence>
<evidence type="ECO:0000259" key="2">
    <source>
        <dbReference type="Pfam" id="PF07885"/>
    </source>
</evidence>
<dbReference type="AlphaFoldDB" id="A0A4R5YCY6"/>